<keyword evidence="3" id="KW-1185">Reference proteome</keyword>
<dbReference type="EMBL" id="AWFG01000052">
    <property type="protein sequence ID" value="KCZ56149.1"/>
    <property type="molecule type" value="Genomic_DNA"/>
</dbReference>
<protein>
    <recommendedName>
        <fullName evidence="1">Carboxymuconolactone decarboxylase-like domain-containing protein</fullName>
    </recommendedName>
</protein>
<gene>
    <name evidence="2" type="ORF">HY30_07805</name>
</gene>
<sequence length="186" mass="20655">MALFDLHTIDTAPEAARPLLKESAKAFGRIPNLHAVMAESPEHLEAYKNLHELFERSDLSKVERNVVWLTINVENACHYCVPAHTAIAMMQGVDEATINALRAGDALDDPKLEALRQFTLAIVRQRGVLDTQQVSTFLEAGYARRHVLDVLLGVAQKTLSNYVNHIADTPVDPAFARFSWVDPVAD</sequence>
<dbReference type="Proteomes" id="UP000027190">
    <property type="component" value="Unassembled WGS sequence"/>
</dbReference>
<dbReference type="Gene3D" id="1.20.1290.10">
    <property type="entry name" value="AhpD-like"/>
    <property type="match status" value="1"/>
</dbReference>
<dbReference type="InterPro" id="IPR029032">
    <property type="entry name" value="AhpD-like"/>
</dbReference>
<accession>A0A062UHX1</accession>
<dbReference type="PANTHER" id="PTHR35446">
    <property type="entry name" value="SI:CH211-175M2.5"/>
    <property type="match status" value="1"/>
</dbReference>
<dbReference type="STRING" id="1280947.HY30_07805"/>
<dbReference type="eggNOG" id="COG2128">
    <property type="taxonomic scope" value="Bacteria"/>
</dbReference>
<dbReference type="PATRIC" id="fig|1280947.3.peg.2979"/>
<evidence type="ECO:0000259" key="1">
    <source>
        <dbReference type="Pfam" id="PF02627"/>
    </source>
</evidence>
<dbReference type="OrthoDB" id="9808310at2"/>
<dbReference type="InterPro" id="IPR003779">
    <property type="entry name" value="CMD-like"/>
</dbReference>
<comment type="caution">
    <text evidence="2">The sequence shown here is derived from an EMBL/GenBank/DDBJ whole genome shotgun (WGS) entry which is preliminary data.</text>
</comment>
<name>A0A062UHX1_9PROT</name>
<dbReference type="AlphaFoldDB" id="A0A062UHX1"/>
<organism evidence="2 3">
    <name type="scientific">Hyphomonas chukchiensis</name>
    <dbReference type="NCBI Taxonomy" id="1280947"/>
    <lineage>
        <taxon>Bacteria</taxon>
        <taxon>Pseudomonadati</taxon>
        <taxon>Pseudomonadota</taxon>
        <taxon>Alphaproteobacteria</taxon>
        <taxon>Hyphomonadales</taxon>
        <taxon>Hyphomonadaceae</taxon>
        <taxon>Hyphomonas</taxon>
    </lineage>
</organism>
<dbReference type="NCBIfam" id="TIGR00778">
    <property type="entry name" value="ahpD_dom"/>
    <property type="match status" value="1"/>
</dbReference>
<dbReference type="RefSeq" id="WP_034742382.1">
    <property type="nucleotide sequence ID" value="NZ_AWFG01000052.1"/>
</dbReference>
<feature type="domain" description="Carboxymuconolactone decarboxylase-like" evidence="1">
    <location>
        <begin position="41"/>
        <end position="108"/>
    </location>
</feature>
<dbReference type="Pfam" id="PF02627">
    <property type="entry name" value="CMD"/>
    <property type="match status" value="1"/>
</dbReference>
<dbReference type="GO" id="GO:0051920">
    <property type="term" value="F:peroxiredoxin activity"/>
    <property type="evidence" value="ECO:0007669"/>
    <property type="project" value="InterPro"/>
</dbReference>
<reference evidence="2 3" key="1">
    <citation type="journal article" date="2014" name="Antonie Van Leeuwenhoek">
        <title>Hyphomonas beringensis sp. nov. and Hyphomonas chukchiensis sp. nov., isolated from surface seawater of the Bering Sea and Chukchi Sea.</title>
        <authorList>
            <person name="Li C."/>
            <person name="Lai Q."/>
            <person name="Li G."/>
            <person name="Dong C."/>
            <person name="Wang J."/>
            <person name="Liao Y."/>
            <person name="Shao Z."/>
        </authorList>
    </citation>
    <scope>NUCLEOTIDE SEQUENCE [LARGE SCALE GENOMIC DNA]</scope>
    <source>
        <strain evidence="2 3">BH-BN04-4</strain>
    </source>
</reference>
<dbReference type="InterPro" id="IPR004675">
    <property type="entry name" value="AhpD_core"/>
</dbReference>
<evidence type="ECO:0000313" key="3">
    <source>
        <dbReference type="Proteomes" id="UP000027190"/>
    </source>
</evidence>
<dbReference type="PANTHER" id="PTHR35446:SF3">
    <property type="entry name" value="CMD DOMAIN-CONTAINING PROTEIN"/>
    <property type="match status" value="1"/>
</dbReference>
<dbReference type="SUPFAM" id="SSF69118">
    <property type="entry name" value="AhpD-like"/>
    <property type="match status" value="1"/>
</dbReference>
<proteinExistence type="predicted"/>
<evidence type="ECO:0000313" key="2">
    <source>
        <dbReference type="EMBL" id="KCZ56149.1"/>
    </source>
</evidence>